<gene>
    <name evidence="6" type="ORF">GEV37_04140</name>
</gene>
<evidence type="ECO:0000256" key="3">
    <source>
        <dbReference type="SAM" id="MobiDB-lite"/>
    </source>
</evidence>
<feature type="compositionally biased region" description="Pro residues" evidence="3">
    <location>
        <begin position="47"/>
        <end position="62"/>
    </location>
</feature>
<comment type="subcellular location">
    <subcellularLocation>
        <location evidence="2">Cell inner membrane</location>
        <topology evidence="2">Single-pass type I membrane protein</topology>
    </subcellularLocation>
</comment>
<dbReference type="Gene3D" id="3.30.1400.10">
    <property type="entry name" value="ZipA, C-terminal FtsZ-binding domain"/>
    <property type="match status" value="1"/>
</dbReference>
<reference evidence="6 7" key="1">
    <citation type="journal article" date="2021" name="Sci. Rep.">
        <title>Genome analysis of a halophilic bacterium Halomonas malpeensis YU-PRIM-29(T) reveals its exopolysaccharide and pigment producing capabilities.</title>
        <authorList>
            <person name="Athmika"/>
            <person name="Ghate S.D."/>
            <person name="Arun A.B."/>
            <person name="Rao S.S."/>
            <person name="Kumar S.T.A."/>
            <person name="Kandiyil M.K."/>
            <person name="Saptami K."/>
            <person name="Rekha P.D."/>
        </authorList>
    </citation>
    <scope>NUCLEOTIDE SEQUENCE [LARGE SCALE GENOMIC DNA]</scope>
    <source>
        <strain evidence="7">prim 29</strain>
    </source>
</reference>
<keyword evidence="2" id="KW-0997">Cell inner membrane</keyword>
<comment type="similarity">
    <text evidence="1">Belongs to the ZipA family.</text>
</comment>
<dbReference type="InterPro" id="IPR007449">
    <property type="entry name" value="ZipA_FtsZ-bd_C"/>
</dbReference>
<keyword evidence="2" id="KW-1003">Cell membrane</keyword>
<dbReference type="SUPFAM" id="SSF64383">
    <property type="entry name" value="Cell-division protein ZipA, C-terminal domain"/>
    <property type="match status" value="1"/>
</dbReference>
<dbReference type="Proteomes" id="UP001319882">
    <property type="component" value="Unassembled WGS sequence"/>
</dbReference>
<keyword evidence="2 4" id="KW-0812">Transmembrane</keyword>
<keyword evidence="7" id="KW-1185">Reference proteome</keyword>
<keyword evidence="1" id="KW-0131">Cell cycle</keyword>
<keyword evidence="2 4" id="KW-0472">Membrane</keyword>
<organism evidence="6 7">
    <name type="scientific">Vreelandella malpeensis</name>
    <dbReference type="NCBI Taxonomy" id="1172368"/>
    <lineage>
        <taxon>Bacteria</taxon>
        <taxon>Pseudomonadati</taxon>
        <taxon>Pseudomonadota</taxon>
        <taxon>Gammaproteobacteria</taxon>
        <taxon>Oceanospirillales</taxon>
        <taxon>Halomonadaceae</taxon>
        <taxon>Vreelandella</taxon>
    </lineage>
</organism>
<sequence>MNTISLPVWLAFVSLLCGVVAAALFVYVVLPRRRRAKARKAQAAMPKPAPAPPAEPAPPPVPAAKVKQHSLFVIFAHPDATTDERLTEWLRGKNARFDPLKKVFLIDGQQRSNPVTLANAFPPGEMPDLLRGESHAPIRGVSLLVKPPLHKRRNQQMHVYVALAKELNDAFKGDMLDSEQNPATDTTYQQILS</sequence>
<dbReference type="RefSeq" id="WP_227388933.1">
    <property type="nucleotide sequence ID" value="NZ_JBHSCJ010000003.1"/>
</dbReference>
<feature type="region of interest" description="Disordered" evidence="3">
    <location>
        <begin position="174"/>
        <end position="193"/>
    </location>
</feature>
<evidence type="ECO:0000259" key="5">
    <source>
        <dbReference type="Pfam" id="PF04354"/>
    </source>
</evidence>
<dbReference type="InterPro" id="IPR036765">
    <property type="entry name" value="ZipA_FtsZ-bd_C_sf"/>
</dbReference>
<evidence type="ECO:0000256" key="1">
    <source>
        <dbReference type="RuleBase" id="RU003612"/>
    </source>
</evidence>
<comment type="caution">
    <text evidence="6">The sequence shown here is derived from an EMBL/GenBank/DDBJ whole genome shotgun (WGS) entry which is preliminary data.</text>
</comment>
<evidence type="ECO:0000256" key="4">
    <source>
        <dbReference type="SAM" id="Phobius"/>
    </source>
</evidence>
<comment type="function">
    <text evidence="1">Essential cell division protein that stabilizes the FtsZ protofilaments by cross-linking them and that serves as a cytoplasmic membrane anchor for the Z ring. Also required for the recruitment to the septal ring of downstream cell division proteins.</text>
</comment>
<proteinExistence type="inferred from homology"/>
<evidence type="ECO:0000256" key="2">
    <source>
        <dbReference type="RuleBase" id="RU003613"/>
    </source>
</evidence>
<evidence type="ECO:0000313" key="7">
    <source>
        <dbReference type="Proteomes" id="UP001319882"/>
    </source>
</evidence>
<feature type="region of interest" description="Disordered" evidence="3">
    <location>
        <begin position="40"/>
        <end position="62"/>
    </location>
</feature>
<evidence type="ECO:0000313" key="6">
    <source>
        <dbReference type="EMBL" id="MCB8888316.1"/>
    </source>
</evidence>
<feature type="domain" description="ZipA C-terminal FtsZ-binding" evidence="5">
    <location>
        <begin position="115"/>
        <end position="191"/>
    </location>
</feature>
<feature type="transmembrane region" description="Helical" evidence="4">
    <location>
        <begin position="6"/>
        <end position="30"/>
    </location>
</feature>
<feature type="compositionally biased region" description="Polar residues" evidence="3">
    <location>
        <begin position="178"/>
        <end position="193"/>
    </location>
</feature>
<keyword evidence="1" id="KW-0132">Cell division</keyword>
<name>A0ABS8DPV1_9GAMM</name>
<protein>
    <recommendedName>
        <fullName evidence="1">Cell division protein ZipA</fullName>
    </recommendedName>
</protein>
<dbReference type="Pfam" id="PF04354">
    <property type="entry name" value="ZipA_C"/>
    <property type="match status" value="1"/>
</dbReference>
<keyword evidence="4" id="KW-1133">Transmembrane helix</keyword>
<accession>A0ABS8DPV1</accession>
<dbReference type="EMBL" id="WHVL01000001">
    <property type="protein sequence ID" value="MCB8888316.1"/>
    <property type="molecule type" value="Genomic_DNA"/>
</dbReference>